<keyword evidence="2" id="KW-0863">Zinc-finger</keyword>
<dbReference type="RefSeq" id="WP_204708726.1">
    <property type="nucleotide sequence ID" value="NZ_JBHSZV010000010.1"/>
</dbReference>
<dbReference type="InterPro" id="IPR052604">
    <property type="entry name" value="Mito_Tim_assembly_helper"/>
</dbReference>
<dbReference type="Pfam" id="PF05495">
    <property type="entry name" value="zf-CHY"/>
    <property type="match status" value="1"/>
</dbReference>
<evidence type="ECO:0000256" key="3">
    <source>
        <dbReference type="ARBA" id="ARBA00022833"/>
    </source>
</evidence>
<proteinExistence type="predicted"/>
<evidence type="ECO:0000256" key="1">
    <source>
        <dbReference type="ARBA" id="ARBA00022723"/>
    </source>
</evidence>
<evidence type="ECO:0000313" key="6">
    <source>
        <dbReference type="Proteomes" id="UP001596410"/>
    </source>
</evidence>
<dbReference type="PANTHER" id="PTHR28082">
    <property type="entry name" value="ZINC FINGER PROTEIN"/>
    <property type="match status" value="1"/>
</dbReference>
<dbReference type="Proteomes" id="UP001596410">
    <property type="component" value="Unassembled WGS sequence"/>
</dbReference>
<keyword evidence="6" id="KW-1185">Reference proteome</keyword>
<dbReference type="InterPro" id="IPR008913">
    <property type="entry name" value="Znf_CHY"/>
</dbReference>
<dbReference type="PROSITE" id="PS51266">
    <property type="entry name" value="ZF_CHY"/>
    <property type="match status" value="1"/>
</dbReference>
<dbReference type="InterPro" id="IPR037274">
    <property type="entry name" value="Znf_CHY_sf"/>
</dbReference>
<dbReference type="PIRSF" id="PIRSF017292">
    <property type="entry name" value="UCP017292_Znf_CHY"/>
    <property type="match status" value="1"/>
</dbReference>
<comment type="caution">
    <text evidence="5">The sequence shown here is derived from an EMBL/GenBank/DDBJ whole genome shotgun (WGS) entry which is preliminary data.</text>
</comment>
<keyword evidence="3" id="KW-0862">Zinc</keyword>
<feature type="domain" description="CHY-type" evidence="4">
    <location>
        <begin position="10"/>
        <end position="90"/>
    </location>
</feature>
<evidence type="ECO:0000256" key="2">
    <source>
        <dbReference type="ARBA" id="ARBA00022771"/>
    </source>
</evidence>
<keyword evidence="1" id="KW-0479">Metal-binding</keyword>
<name>A0ABW2EIV2_9BACI</name>
<evidence type="ECO:0000259" key="4">
    <source>
        <dbReference type="PROSITE" id="PS51266"/>
    </source>
</evidence>
<dbReference type="SUPFAM" id="SSF161219">
    <property type="entry name" value="CHY zinc finger-like"/>
    <property type="match status" value="1"/>
</dbReference>
<protein>
    <submittedName>
        <fullName evidence="5">CHY zinc finger protein</fullName>
    </submittedName>
</protein>
<dbReference type="PANTHER" id="PTHR28082:SF1">
    <property type="entry name" value="HELPER OF TIM PROTEIN 13"/>
    <property type="match status" value="1"/>
</dbReference>
<dbReference type="EMBL" id="JBHSZV010000010">
    <property type="protein sequence ID" value="MFC7060924.1"/>
    <property type="molecule type" value="Genomic_DNA"/>
</dbReference>
<dbReference type="InterPro" id="IPR016694">
    <property type="entry name" value="UCP017292"/>
</dbReference>
<reference evidence="6" key="1">
    <citation type="journal article" date="2019" name="Int. J. Syst. Evol. Microbiol.">
        <title>The Global Catalogue of Microorganisms (GCM) 10K type strain sequencing project: providing services to taxonomists for standard genome sequencing and annotation.</title>
        <authorList>
            <consortium name="The Broad Institute Genomics Platform"/>
            <consortium name="The Broad Institute Genome Sequencing Center for Infectious Disease"/>
            <person name="Wu L."/>
            <person name="Ma J."/>
        </authorList>
    </citation>
    <scope>NUCLEOTIDE SEQUENCE [LARGE SCALE GENOMIC DNA]</scope>
    <source>
        <strain evidence="6">CGMCC 4.1621</strain>
    </source>
</reference>
<gene>
    <name evidence="5" type="ORF">ACFQIC_03450</name>
</gene>
<accession>A0ABW2EIV2</accession>
<organism evidence="5 6">
    <name type="scientific">Halobacillus seohaensis</name>
    <dbReference type="NCBI Taxonomy" id="447421"/>
    <lineage>
        <taxon>Bacteria</taxon>
        <taxon>Bacillati</taxon>
        <taxon>Bacillota</taxon>
        <taxon>Bacilli</taxon>
        <taxon>Bacillales</taxon>
        <taxon>Bacillaceae</taxon>
        <taxon>Halobacillus</taxon>
    </lineage>
</organism>
<sequence>MTKQKVQGNQVDPYTRCTHYHSTVDIIAIKFYCCNEYYACYYCHQELANHTTSKWPKNQWNERAILCGNCHHELTIHDYMNASACPQCESSFNEKCIHHFHLYFDT</sequence>
<evidence type="ECO:0000313" key="5">
    <source>
        <dbReference type="EMBL" id="MFC7060924.1"/>
    </source>
</evidence>